<evidence type="ECO:0000313" key="5">
    <source>
        <dbReference type="Proteomes" id="UP000410492"/>
    </source>
</evidence>
<protein>
    <recommendedName>
        <fullName evidence="3">Thrombospondin-like N-terminal domain-containing protein</fullName>
    </recommendedName>
</protein>
<proteinExistence type="predicted"/>
<dbReference type="EMBL" id="CAACVG010001015">
    <property type="protein sequence ID" value="VEN34851.1"/>
    <property type="molecule type" value="Genomic_DNA"/>
</dbReference>
<keyword evidence="1" id="KW-0677">Repeat</keyword>
<feature type="chain" id="PRO_5025065077" description="Thrombospondin-like N-terminal domain-containing protein" evidence="2">
    <location>
        <begin position="24"/>
        <end position="275"/>
    </location>
</feature>
<dbReference type="OrthoDB" id="6482679at2759"/>
<feature type="signal peptide" evidence="2">
    <location>
        <begin position="1"/>
        <end position="23"/>
    </location>
</feature>
<organism evidence="4 5">
    <name type="scientific">Callosobruchus maculatus</name>
    <name type="common">Southern cowpea weevil</name>
    <name type="synonym">Pulse bruchid</name>
    <dbReference type="NCBI Taxonomy" id="64391"/>
    <lineage>
        <taxon>Eukaryota</taxon>
        <taxon>Metazoa</taxon>
        <taxon>Ecdysozoa</taxon>
        <taxon>Arthropoda</taxon>
        <taxon>Hexapoda</taxon>
        <taxon>Insecta</taxon>
        <taxon>Pterygota</taxon>
        <taxon>Neoptera</taxon>
        <taxon>Endopterygota</taxon>
        <taxon>Coleoptera</taxon>
        <taxon>Polyphaga</taxon>
        <taxon>Cucujiformia</taxon>
        <taxon>Chrysomeloidea</taxon>
        <taxon>Chrysomelidae</taxon>
        <taxon>Bruchinae</taxon>
        <taxon>Bruchini</taxon>
        <taxon>Callosobruchus</taxon>
    </lineage>
</organism>
<dbReference type="SMART" id="SM00210">
    <property type="entry name" value="TSPN"/>
    <property type="match status" value="1"/>
</dbReference>
<reference evidence="4 5" key="1">
    <citation type="submission" date="2019-01" db="EMBL/GenBank/DDBJ databases">
        <authorList>
            <person name="Sayadi A."/>
        </authorList>
    </citation>
    <scope>NUCLEOTIDE SEQUENCE [LARGE SCALE GENOMIC DNA]</scope>
</reference>
<evidence type="ECO:0000259" key="3">
    <source>
        <dbReference type="SMART" id="SM00210"/>
    </source>
</evidence>
<dbReference type="InterPro" id="IPR013320">
    <property type="entry name" value="ConA-like_dom_sf"/>
</dbReference>
<dbReference type="Proteomes" id="UP000410492">
    <property type="component" value="Unassembled WGS sequence"/>
</dbReference>
<keyword evidence="2" id="KW-0732">Signal</keyword>
<dbReference type="AlphaFoldDB" id="A0A653BH28"/>
<evidence type="ECO:0000256" key="1">
    <source>
        <dbReference type="ARBA" id="ARBA00022737"/>
    </source>
</evidence>
<feature type="domain" description="Thrombospondin-like N-terminal" evidence="3">
    <location>
        <begin position="53"/>
        <end position="251"/>
    </location>
</feature>
<dbReference type="Gene3D" id="2.60.120.200">
    <property type="match status" value="1"/>
</dbReference>
<dbReference type="SUPFAM" id="SSF49899">
    <property type="entry name" value="Concanavalin A-like lectins/glucanases"/>
    <property type="match status" value="1"/>
</dbReference>
<name>A0A653BH28_CALMS</name>
<evidence type="ECO:0000256" key="2">
    <source>
        <dbReference type="SAM" id="SignalP"/>
    </source>
</evidence>
<keyword evidence="5" id="KW-1185">Reference proteome</keyword>
<accession>A0A653BH28</accession>
<dbReference type="InterPro" id="IPR048287">
    <property type="entry name" value="TSPN-like_N"/>
</dbReference>
<sequence>MNRLSLTVIPWVVWWCLVGVASAVNPAENEIDSEQHDTHHPNPKAPASELFAEVDILKLINVTAKDPGVSLIEGPISKFPAYKFRLPYGNVPLPSSSVVTSVMNNTNGFTVVFVIRQQKNNLGTLLSVNSPGRITPWFQLTSNSRTGILSLKYRIDGSNKPRQLDWELPKHHRKSPLAAWKWISVSVDFRTGFVRFDMDCQPSKFDHLDPSGREDSRITIPQEALVYFRQEPGRKKIFLGSVQVAKVLPYVVDGRLWSCLQIADNLAPEFRKPLM</sequence>
<evidence type="ECO:0000313" key="4">
    <source>
        <dbReference type="EMBL" id="VEN34851.1"/>
    </source>
</evidence>
<gene>
    <name evidence="4" type="ORF">CALMAC_LOCUS916</name>
</gene>